<dbReference type="SUPFAM" id="SSF53756">
    <property type="entry name" value="UDP-Glycosyltransferase/glycogen phosphorylase"/>
    <property type="match status" value="1"/>
</dbReference>
<dbReference type="Pfam" id="PF01075">
    <property type="entry name" value="Glyco_transf_9"/>
    <property type="match status" value="1"/>
</dbReference>
<dbReference type="PANTHER" id="PTHR30160">
    <property type="entry name" value="TETRAACYLDISACCHARIDE 4'-KINASE-RELATED"/>
    <property type="match status" value="1"/>
</dbReference>
<dbReference type="FunFam" id="3.40.50.2000:FF:000023">
    <property type="entry name" value="ADP-heptose--LPS heptosyltransferase II"/>
    <property type="match status" value="1"/>
</dbReference>
<dbReference type="GO" id="GO:0009244">
    <property type="term" value="P:lipopolysaccharide core region biosynthetic process"/>
    <property type="evidence" value="ECO:0007669"/>
    <property type="project" value="TreeGrafter"/>
</dbReference>
<dbReference type="PANTHER" id="PTHR30160:SF7">
    <property type="entry name" value="ADP-HEPTOSE--LPS HEPTOSYLTRANSFERASE 2"/>
    <property type="match status" value="1"/>
</dbReference>
<evidence type="ECO:0000256" key="3">
    <source>
        <dbReference type="ARBA" id="ARBA00043995"/>
    </source>
</evidence>
<keyword evidence="2" id="KW-0808">Transferase</keyword>
<comment type="similarity">
    <text evidence="3">Belongs to the glycosyltransferase 9 family.</text>
</comment>
<evidence type="ECO:0000313" key="7">
    <source>
        <dbReference type="Proteomes" id="UP000754644"/>
    </source>
</evidence>
<evidence type="ECO:0000313" key="6">
    <source>
        <dbReference type="EMBL" id="NQV65611.1"/>
    </source>
</evidence>
<gene>
    <name evidence="6" type="primary">waaF</name>
    <name evidence="6" type="ORF">HQ497_09620</name>
</gene>
<evidence type="ECO:0000256" key="4">
    <source>
        <dbReference type="ARBA" id="ARBA00044042"/>
    </source>
</evidence>
<dbReference type="GO" id="GO:0008713">
    <property type="term" value="F:ADP-heptose-lipopolysaccharide heptosyltransferase activity"/>
    <property type="evidence" value="ECO:0007669"/>
    <property type="project" value="UniProtKB-EC"/>
</dbReference>
<dbReference type="Proteomes" id="UP000754644">
    <property type="component" value="Unassembled WGS sequence"/>
</dbReference>
<dbReference type="InterPro" id="IPR011910">
    <property type="entry name" value="RfaF"/>
</dbReference>
<protein>
    <recommendedName>
        <fullName evidence="4">lipopolysaccharide heptosyltransferase II</fullName>
        <ecNumber evidence="4">2.4.99.24</ecNumber>
    </recommendedName>
</protein>
<evidence type="ECO:0000256" key="5">
    <source>
        <dbReference type="ARBA" id="ARBA00047503"/>
    </source>
</evidence>
<evidence type="ECO:0000256" key="2">
    <source>
        <dbReference type="ARBA" id="ARBA00022679"/>
    </source>
</evidence>
<proteinExistence type="inferred from homology"/>
<comment type="catalytic activity">
    <reaction evidence="5">
        <text>an L-alpha-D-Hep-(1-&gt;5)-[alpha-Kdo-(2-&gt;4)]-alpha-Kdo-(2-&gt;6)-lipid A + ADP-L-glycero-beta-D-manno-heptose = an L-alpha-D-Hep-(1-&gt;3)-L-alpha-D-Hep-(1-&gt;5)-[alpha-Kdo-(2-&gt;4)]-alpha-Kdo-(2-&gt;6)-lipid A + ADP + H(+)</text>
        <dbReference type="Rhea" id="RHEA:74071"/>
        <dbReference type="ChEBI" id="CHEBI:15378"/>
        <dbReference type="ChEBI" id="CHEBI:61506"/>
        <dbReference type="ChEBI" id="CHEBI:193068"/>
        <dbReference type="ChEBI" id="CHEBI:193069"/>
        <dbReference type="ChEBI" id="CHEBI:456216"/>
        <dbReference type="EC" id="2.4.99.24"/>
    </reaction>
</comment>
<dbReference type="InterPro" id="IPR051199">
    <property type="entry name" value="LPS_LOS_Heptosyltrfase"/>
</dbReference>
<organism evidence="6 7">
    <name type="scientific">SAR86 cluster bacterium</name>
    <dbReference type="NCBI Taxonomy" id="2030880"/>
    <lineage>
        <taxon>Bacteria</taxon>
        <taxon>Pseudomonadati</taxon>
        <taxon>Pseudomonadota</taxon>
        <taxon>Gammaproteobacteria</taxon>
        <taxon>SAR86 cluster</taxon>
    </lineage>
</organism>
<dbReference type="GO" id="GO:0005829">
    <property type="term" value="C:cytosol"/>
    <property type="evidence" value="ECO:0007669"/>
    <property type="project" value="TreeGrafter"/>
</dbReference>
<dbReference type="Gene3D" id="3.40.50.2000">
    <property type="entry name" value="Glycogen Phosphorylase B"/>
    <property type="match status" value="2"/>
</dbReference>
<dbReference type="EMBL" id="JABMOJ010000358">
    <property type="protein sequence ID" value="NQV65611.1"/>
    <property type="molecule type" value="Genomic_DNA"/>
</dbReference>
<sequence length="342" mass="37364">MSETNPRLLVVSPAWVGDMVMAQTLYKLLKQRRPLMAIDVLAPPATLALVTRMPEVDQAIEFNVGHGQLQWDYRKASARRLKSAGYEQAIVLPNSLKSALVPWLADIPLRTGFRGEYRFGLINDMRLLDKKRLPRMIDRFVALGVPVNAPQPQIVYPELSVDVANQAQLRAKLGLQQPGNILGLCPGAEFGDAKRWPAEHYARVAEMAIKQGMQVWIFGGPGDQAIARQITDAVAGHSAGQIRDLTGKTSLLDVIDLLPLCHLVLSNDSGLMHIAAAVGCPTAVVYGSTSPAFTPPLTDKVHTLSQPLPCSPCFKRTCPLGHKNCLNQLLPEQLSTIVSQYA</sequence>
<dbReference type="CDD" id="cd03789">
    <property type="entry name" value="GT9_LPS_heptosyltransferase"/>
    <property type="match status" value="1"/>
</dbReference>
<dbReference type="EC" id="2.4.99.24" evidence="4"/>
<dbReference type="AlphaFoldDB" id="A0A973AAC2"/>
<dbReference type="NCBIfam" id="TIGR02195">
    <property type="entry name" value="heptsyl_trn_II"/>
    <property type="match status" value="1"/>
</dbReference>
<reference evidence="6" key="1">
    <citation type="submission" date="2020-05" db="EMBL/GenBank/DDBJ databases">
        <title>Sulfur intermediates as new biogeochemical hubs in an aquatic model microbial ecosystem.</title>
        <authorList>
            <person name="Vigneron A."/>
        </authorList>
    </citation>
    <scope>NUCLEOTIDE SEQUENCE</scope>
    <source>
        <strain evidence="6">Bin.250</strain>
    </source>
</reference>
<accession>A0A973AAC2</accession>
<comment type="caution">
    <text evidence="6">The sequence shown here is derived from an EMBL/GenBank/DDBJ whole genome shotgun (WGS) entry which is preliminary data.</text>
</comment>
<keyword evidence="1" id="KW-0328">Glycosyltransferase</keyword>
<name>A0A973AAC2_9GAMM</name>
<dbReference type="InterPro" id="IPR002201">
    <property type="entry name" value="Glyco_trans_9"/>
</dbReference>
<evidence type="ECO:0000256" key="1">
    <source>
        <dbReference type="ARBA" id="ARBA00022676"/>
    </source>
</evidence>